<feature type="domain" description="Helicase ATP-binding" evidence="11">
    <location>
        <begin position="1"/>
        <end position="263"/>
    </location>
</feature>
<name>A0A4Q2SPA4_9ACTN</name>
<sequence>MADEVAEAMSEGRHLLVQAGTGTGKSLGYLVPAMLHDKRVVVATATLALQHQLVERDLPRLVEAVKGVKGLDTSYAVLKGRSNYACLHRIRAGVPDDQGTLVDVPTGSMAEKVLELRAWAEEETEAGGTGERDNAPRHTDREWRQVAVNHRECLGASKCPFGAECFAELAREKAQRSHLIVTNHSLLAIDAIEDVPMIPDYDTVVIDEAHELTARVTQAATDELGANDIERAARRAIRWTESSAGDPAGDLEDAAGQLAEAIEATTAGRIDNVSTQLADALVLVRDAARACLSAFPRESGGEGEGDAGRTQAKGMIQEVFVNAERMAAGSQADVLWLGEARDRFPARLHVAPLQVWGPMRDKLLTDKTVIFTSATLMLGGDFSAVATSLGLKPTEREGSIVAPADDETALPWKGLDVGSPFDYGQQSILYVARHLPQPGRDGLGQAQLDEICDLVDALDGRTLGLFSSRRAAETAAEAVRAKLPHLTTLAQGDAQLPELAKQFVEDPHTCLFGTLSLWQGLDVPGNTCQLVIIDRIPFPRPDDPLMSARAKAADASGGNGFMEVSATHAALLLAQGAGRLIRTTTDRGIVAVLDPRLETARYGRFLKASLPPMWSTTDPALVRQALKRLGETAS</sequence>
<evidence type="ECO:0000313" key="13">
    <source>
        <dbReference type="Proteomes" id="UP000291101"/>
    </source>
</evidence>
<proteinExistence type="inferred from homology"/>
<dbReference type="PANTHER" id="PTHR11472">
    <property type="entry name" value="DNA REPAIR DEAD HELICASE RAD3/XP-D SUBFAMILY MEMBER"/>
    <property type="match status" value="1"/>
</dbReference>
<protein>
    <recommendedName>
        <fullName evidence="9">ATP-dependent helicase DinG</fullName>
        <ecNumber evidence="7">5.6.2.3</ecNumber>
    </recommendedName>
    <alternativeName>
        <fullName evidence="10">DNA 5'-3' helicase DinG</fullName>
    </alternativeName>
</protein>
<dbReference type="Pfam" id="PF00270">
    <property type="entry name" value="DEAD"/>
    <property type="match status" value="1"/>
</dbReference>
<dbReference type="PANTHER" id="PTHR11472:SF34">
    <property type="entry name" value="REGULATOR OF TELOMERE ELONGATION HELICASE 1"/>
    <property type="match status" value="1"/>
</dbReference>
<keyword evidence="2" id="KW-0547">Nucleotide-binding</keyword>
<dbReference type="InterPro" id="IPR014013">
    <property type="entry name" value="Helic_SF1/SF2_ATP-bd_DinG/Rad3"/>
</dbReference>
<evidence type="ECO:0000256" key="2">
    <source>
        <dbReference type="ARBA" id="ARBA00022741"/>
    </source>
</evidence>
<comment type="caution">
    <text evidence="12">The sequence shown here is derived from an EMBL/GenBank/DDBJ whole genome shotgun (WGS) entry which is preliminary data.</text>
</comment>
<dbReference type="InterPro" id="IPR014001">
    <property type="entry name" value="Helicase_ATP-bd"/>
</dbReference>
<dbReference type="InterPro" id="IPR006555">
    <property type="entry name" value="ATP-dep_Helicase_C"/>
</dbReference>
<accession>A0A4Q2SPA4</accession>
<evidence type="ECO:0000256" key="10">
    <source>
        <dbReference type="ARBA" id="ARBA00079061"/>
    </source>
</evidence>
<keyword evidence="4 12" id="KW-0347">Helicase</keyword>
<dbReference type="SMART" id="SM00487">
    <property type="entry name" value="DEXDc"/>
    <property type="match status" value="1"/>
</dbReference>
<evidence type="ECO:0000259" key="11">
    <source>
        <dbReference type="PROSITE" id="PS51193"/>
    </source>
</evidence>
<dbReference type="Pfam" id="PF13307">
    <property type="entry name" value="Helicase_C_2"/>
    <property type="match status" value="1"/>
</dbReference>
<evidence type="ECO:0000256" key="8">
    <source>
        <dbReference type="ARBA" id="ARBA00048954"/>
    </source>
</evidence>
<comment type="similarity">
    <text evidence="6">Belongs to the helicase family. DinG subfamily.</text>
</comment>
<dbReference type="AlphaFoldDB" id="A0A4Q2SPA4"/>
<dbReference type="Gene3D" id="3.40.50.300">
    <property type="entry name" value="P-loop containing nucleotide triphosphate hydrolases"/>
    <property type="match status" value="2"/>
</dbReference>
<dbReference type="InterPro" id="IPR011545">
    <property type="entry name" value="DEAD/DEAH_box_helicase_dom"/>
</dbReference>
<reference evidence="12 13" key="1">
    <citation type="submission" date="2019-01" db="EMBL/GenBank/DDBJ databases">
        <title>Novel species of Nocardioides.</title>
        <authorList>
            <person name="Liu Q."/>
            <person name="X Y.-H."/>
        </authorList>
    </citation>
    <scope>NUCLEOTIDE SEQUENCE [LARGE SCALE GENOMIC DNA]</scope>
    <source>
        <strain evidence="12 13">HLT2-9</strain>
    </source>
</reference>
<dbReference type="PROSITE" id="PS51193">
    <property type="entry name" value="HELICASE_ATP_BIND_2"/>
    <property type="match status" value="1"/>
</dbReference>
<dbReference type="Proteomes" id="UP000291101">
    <property type="component" value="Unassembled WGS sequence"/>
</dbReference>
<dbReference type="SMART" id="SM00491">
    <property type="entry name" value="HELICc2"/>
    <property type="match status" value="1"/>
</dbReference>
<comment type="cofactor">
    <cofactor evidence="1">
        <name>[4Fe-4S] cluster</name>
        <dbReference type="ChEBI" id="CHEBI:49883"/>
    </cofactor>
</comment>
<dbReference type="OrthoDB" id="9805194at2"/>
<gene>
    <name evidence="12" type="ORF">EUA94_16515</name>
</gene>
<dbReference type="InterPro" id="IPR045028">
    <property type="entry name" value="DinG/Rad3-like"/>
</dbReference>
<evidence type="ECO:0000256" key="5">
    <source>
        <dbReference type="ARBA" id="ARBA00022840"/>
    </source>
</evidence>
<evidence type="ECO:0000256" key="1">
    <source>
        <dbReference type="ARBA" id="ARBA00001966"/>
    </source>
</evidence>
<evidence type="ECO:0000256" key="4">
    <source>
        <dbReference type="ARBA" id="ARBA00022806"/>
    </source>
</evidence>
<evidence type="ECO:0000256" key="3">
    <source>
        <dbReference type="ARBA" id="ARBA00022801"/>
    </source>
</evidence>
<dbReference type="GO" id="GO:0003676">
    <property type="term" value="F:nucleic acid binding"/>
    <property type="evidence" value="ECO:0007669"/>
    <property type="project" value="InterPro"/>
</dbReference>
<evidence type="ECO:0000256" key="6">
    <source>
        <dbReference type="ARBA" id="ARBA00038058"/>
    </source>
</evidence>
<keyword evidence="5" id="KW-0067">ATP-binding</keyword>
<organism evidence="12 13">
    <name type="scientific">Nocardioides zhouii</name>
    <dbReference type="NCBI Taxonomy" id="1168729"/>
    <lineage>
        <taxon>Bacteria</taxon>
        <taxon>Bacillati</taxon>
        <taxon>Actinomycetota</taxon>
        <taxon>Actinomycetes</taxon>
        <taxon>Propionibacteriales</taxon>
        <taxon>Nocardioidaceae</taxon>
        <taxon>Nocardioides</taxon>
    </lineage>
</organism>
<dbReference type="GO" id="GO:0006139">
    <property type="term" value="P:nucleobase-containing compound metabolic process"/>
    <property type="evidence" value="ECO:0007669"/>
    <property type="project" value="InterPro"/>
</dbReference>
<keyword evidence="3" id="KW-0378">Hydrolase</keyword>
<dbReference type="EC" id="5.6.2.3" evidence="7"/>
<dbReference type="SUPFAM" id="SSF52540">
    <property type="entry name" value="P-loop containing nucleoside triphosphate hydrolases"/>
    <property type="match status" value="1"/>
</dbReference>
<dbReference type="InterPro" id="IPR027417">
    <property type="entry name" value="P-loop_NTPase"/>
</dbReference>
<comment type="catalytic activity">
    <reaction evidence="8">
        <text>ATP + H2O = ADP + phosphate + H(+)</text>
        <dbReference type="Rhea" id="RHEA:13065"/>
        <dbReference type="ChEBI" id="CHEBI:15377"/>
        <dbReference type="ChEBI" id="CHEBI:15378"/>
        <dbReference type="ChEBI" id="CHEBI:30616"/>
        <dbReference type="ChEBI" id="CHEBI:43474"/>
        <dbReference type="ChEBI" id="CHEBI:456216"/>
        <dbReference type="EC" id="5.6.2.3"/>
    </reaction>
</comment>
<dbReference type="GO" id="GO:0016818">
    <property type="term" value="F:hydrolase activity, acting on acid anhydrides, in phosphorus-containing anhydrides"/>
    <property type="evidence" value="ECO:0007669"/>
    <property type="project" value="InterPro"/>
</dbReference>
<dbReference type="EMBL" id="SDWV01000019">
    <property type="protein sequence ID" value="RYC05949.1"/>
    <property type="molecule type" value="Genomic_DNA"/>
</dbReference>
<dbReference type="GO" id="GO:0005524">
    <property type="term" value="F:ATP binding"/>
    <property type="evidence" value="ECO:0007669"/>
    <property type="project" value="UniProtKB-KW"/>
</dbReference>
<evidence type="ECO:0000256" key="9">
    <source>
        <dbReference type="ARBA" id="ARBA00073590"/>
    </source>
</evidence>
<evidence type="ECO:0000256" key="7">
    <source>
        <dbReference type="ARBA" id="ARBA00044969"/>
    </source>
</evidence>
<keyword evidence="13" id="KW-1185">Reference proteome</keyword>
<dbReference type="GO" id="GO:0043139">
    <property type="term" value="F:5'-3' DNA helicase activity"/>
    <property type="evidence" value="ECO:0007669"/>
    <property type="project" value="UniProtKB-EC"/>
</dbReference>
<dbReference type="FunFam" id="3.40.50.300:FF:000437">
    <property type="entry name" value="ATP-dependent DNA helicase DinG"/>
    <property type="match status" value="1"/>
</dbReference>
<evidence type="ECO:0000313" key="12">
    <source>
        <dbReference type="EMBL" id="RYC05949.1"/>
    </source>
</evidence>